<evidence type="ECO:0000313" key="11">
    <source>
        <dbReference type="Proteomes" id="UP000306409"/>
    </source>
</evidence>
<dbReference type="GO" id="GO:0006210">
    <property type="term" value="P:thymine catabolic process"/>
    <property type="evidence" value="ECO:0007669"/>
    <property type="project" value="TreeGrafter"/>
</dbReference>
<dbReference type="PANTHER" id="PTHR43073">
    <property type="entry name" value="DIHYDROPYRIMIDINE DEHYDROGENASE [NADP(+)]"/>
    <property type="match status" value="1"/>
</dbReference>
<comment type="catalytic activity">
    <reaction evidence="6">
        <text>5,6-dihydrouracil + NAD(+) = uracil + NADH + H(+)</text>
        <dbReference type="Rhea" id="RHEA:20189"/>
        <dbReference type="ChEBI" id="CHEBI:15378"/>
        <dbReference type="ChEBI" id="CHEBI:15901"/>
        <dbReference type="ChEBI" id="CHEBI:17568"/>
        <dbReference type="ChEBI" id="CHEBI:57540"/>
        <dbReference type="ChEBI" id="CHEBI:57945"/>
        <dbReference type="EC" id="1.3.1.1"/>
    </reaction>
</comment>
<evidence type="ECO:0000256" key="4">
    <source>
        <dbReference type="ARBA" id="ARBA00032722"/>
    </source>
</evidence>
<dbReference type="Gene3D" id="3.20.20.70">
    <property type="entry name" value="Aldolase class I"/>
    <property type="match status" value="1"/>
</dbReference>
<comment type="subunit">
    <text evidence="8">Heterotetramer of 2 PreA and 2 PreT subunits.</text>
</comment>
<dbReference type="GO" id="GO:0006212">
    <property type="term" value="P:uracil catabolic process"/>
    <property type="evidence" value="ECO:0007669"/>
    <property type="project" value="TreeGrafter"/>
</dbReference>
<organism evidence="10 11">
    <name type="scientific">Ruminiclostridium herbifermentans</name>
    <dbReference type="NCBI Taxonomy" id="2488810"/>
    <lineage>
        <taxon>Bacteria</taxon>
        <taxon>Bacillati</taxon>
        <taxon>Bacillota</taxon>
        <taxon>Clostridia</taxon>
        <taxon>Eubacteriales</taxon>
        <taxon>Oscillospiraceae</taxon>
        <taxon>Ruminiclostridium</taxon>
    </lineage>
</organism>
<evidence type="ECO:0000256" key="9">
    <source>
        <dbReference type="ARBA" id="ARBA00049728"/>
    </source>
</evidence>
<evidence type="ECO:0000256" key="7">
    <source>
        <dbReference type="ARBA" id="ARBA00049578"/>
    </source>
</evidence>
<dbReference type="PROSITE" id="PS51379">
    <property type="entry name" value="4FE4S_FER_2"/>
    <property type="match status" value="2"/>
</dbReference>
<proteinExistence type="inferred from homology"/>
<sequence>MPDKGPDLSVKFGGLTFPNPIGVGAIGEHWGHSNSTQEYVDINSDIFMKHVKAGAGYIIMAGTYVTPETERLIQERCQTIEVPFRRKSKKVGHRMLKIPGKDPYGTEGFYFVPSPFLLDAGFGKFNKDRFAFMIEALQKKKPKEVPLVLNLGGIANIAETWVDGAKRFEELGVDMIEINLGCPLPSGLDGTLQGYFQDKYTPLYQGLLMGDNEKYVYEITKAVVDAVKIPVGVKLTPETGYPRIITMAQAARSAGAKFVQMFNAAVGMAPPDIYNGGKPQWPYMDGSPFCMVSGSFLRVPCYKDVAAVKRYVPGLDIAAAGGLVEPEHFIEAMMLGASLVQPCTGIIEQGNGLIRRGISFMKKFVKEQGYNSLQEIVGISQQYIKYNQDLDMMAGKTIINIDREKCIRCQRCVDNVCQALYTVEGGHIEVDPHRCVGCGGCTLACRNDALKVVLREGVSEPNFF</sequence>
<name>A0A4U7JJW0_9FIRM</name>
<dbReference type="InterPro" id="IPR017896">
    <property type="entry name" value="4Fe4S_Fe-S-bd"/>
</dbReference>
<evidence type="ECO:0000256" key="6">
    <source>
        <dbReference type="ARBA" id="ARBA00048792"/>
    </source>
</evidence>
<dbReference type="GO" id="GO:0005737">
    <property type="term" value="C:cytoplasm"/>
    <property type="evidence" value="ECO:0007669"/>
    <property type="project" value="InterPro"/>
</dbReference>
<accession>A0A4U7JJW0</accession>
<gene>
    <name evidence="10" type="ORF">EHE19_003620</name>
</gene>
<dbReference type="EMBL" id="CP061336">
    <property type="protein sequence ID" value="QNU68733.1"/>
    <property type="molecule type" value="Genomic_DNA"/>
</dbReference>
<dbReference type="KEGG" id="rher:EHE19_003620"/>
<dbReference type="GO" id="GO:0050661">
    <property type="term" value="F:NADP binding"/>
    <property type="evidence" value="ECO:0007669"/>
    <property type="project" value="TreeGrafter"/>
</dbReference>
<evidence type="ECO:0000256" key="5">
    <source>
        <dbReference type="ARBA" id="ARBA00047685"/>
    </source>
</evidence>
<dbReference type="InterPro" id="IPR013785">
    <property type="entry name" value="Aldolase_TIM"/>
</dbReference>
<protein>
    <recommendedName>
        <fullName evidence="9">dihydrouracil dehydrogenase (NAD(+))</fullName>
        <ecNumber evidence="9">1.3.1.1</ecNumber>
    </recommendedName>
    <alternativeName>
        <fullName evidence="4">Dihydrothymine dehydrogenase</fullName>
    </alternativeName>
    <alternativeName>
        <fullName evidence="3">Dihydrouracil dehydrogenase</fullName>
    </alternativeName>
</protein>
<comment type="similarity">
    <text evidence="1">Belongs to the dihydropyrimidine dehydrogenase family.</text>
</comment>
<evidence type="ECO:0000256" key="8">
    <source>
        <dbReference type="ARBA" id="ARBA00049714"/>
    </source>
</evidence>
<dbReference type="RefSeq" id="WP_137697621.1">
    <property type="nucleotide sequence ID" value="NZ_CP061336.1"/>
</dbReference>
<dbReference type="SUPFAM" id="SSF51395">
    <property type="entry name" value="FMN-linked oxidoreductases"/>
    <property type="match status" value="1"/>
</dbReference>
<comment type="catalytic activity">
    <reaction evidence="5">
        <text>5,6-dihydrothymine + NAD(+) = thymine + NADH + H(+)</text>
        <dbReference type="Rhea" id="RHEA:28791"/>
        <dbReference type="ChEBI" id="CHEBI:15378"/>
        <dbReference type="ChEBI" id="CHEBI:17821"/>
        <dbReference type="ChEBI" id="CHEBI:27468"/>
        <dbReference type="ChEBI" id="CHEBI:57540"/>
        <dbReference type="ChEBI" id="CHEBI:57945"/>
        <dbReference type="EC" id="1.3.1.1"/>
    </reaction>
</comment>
<evidence type="ECO:0000256" key="3">
    <source>
        <dbReference type="ARBA" id="ARBA00030119"/>
    </source>
</evidence>
<dbReference type="Gene3D" id="3.30.70.20">
    <property type="match status" value="1"/>
</dbReference>
<keyword evidence="2" id="KW-0560">Oxidoreductase</keyword>
<dbReference type="Pfam" id="PF13237">
    <property type="entry name" value="Fer4_10"/>
    <property type="match status" value="1"/>
</dbReference>
<dbReference type="Pfam" id="PF01180">
    <property type="entry name" value="DHO_dh"/>
    <property type="match status" value="1"/>
</dbReference>
<evidence type="ECO:0000256" key="2">
    <source>
        <dbReference type="ARBA" id="ARBA00023002"/>
    </source>
</evidence>
<dbReference type="OrthoDB" id="9794954at2"/>
<dbReference type="SUPFAM" id="SSF51412">
    <property type="entry name" value="Inosine monophosphate dehydrogenase (IMPDH)"/>
    <property type="match status" value="1"/>
</dbReference>
<dbReference type="AlphaFoldDB" id="A0A4U7JJW0"/>
<dbReference type="PANTHER" id="PTHR43073:SF2">
    <property type="entry name" value="DIHYDROPYRIMIDINE DEHYDROGENASE [NADP(+)]"/>
    <property type="match status" value="1"/>
</dbReference>
<dbReference type="GO" id="GO:0002058">
    <property type="term" value="F:uracil binding"/>
    <property type="evidence" value="ECO:0007669"/>
    <property type="project" value="TreeGrafter"/>
</dbReference>
<reference evidence="10 11" key="1">
    <citation type="submission" date="2020-09" db="EMBL/GenBank/DDBJ databases">
        <title>Characterization and genome sequencing of Ruminiclostridium sp. nov. MA18.</title>
        <authorList>
            <person name="Rettenmaier R."/>
            <person name="Kowollik M.-L."/>
            <person name="Liebl W."/>
            <person name="Zverlov V."/>
        </authorList>
    </citation>
    <scope>NUCLEOTIDE SEQUENCE [LARGE SCALE GENOMIC DNA]</scope>
    <source>
        <strain evidence="10 11">MA18</strain>
    </source>
</reference>
<dbReference type="InterPro" id="IPR005720">
    <property type="entry name" value="Dihydroorotate_DH_cat"/>
</dbReference>
<keyword evidence="11" id="KW-1185">Reference proteome</keyword>
<evidence type="ECO:0000313" key="10">
    <source>
        <dbReference type="EMBL" id="QNU68733.1"/>
    </source>
</evidence>
<dbReference type="SUPFAM" id="SSF54862">
    <property type="entry name" value="4Fe-4S ferredoxins"/>
    <property type="match status" value="1"/>
</dbReference>
<dbReference type="Proteomes" id="UP000306409">
    <property type="component" value="Chromosome"/>
</dbReference>
<comment type="function">
    <text evidence="7">Involved in pyrimidine base degradation. Catalyzes physiologically the reduction of uracil to 5,6-dihydrouracil (DHU) by using NADH as a specific cosubstrate. It also catalyzes the reverse reaction and the reduction of thymine to 5,6-dihydrothymine (DHT).</text>
</comment>
<evidence type="ECO:0000256" key="1">
    <source>
        <dbReference type="ARBA" id="ARBA00010804"/>
    </source>
</evidence>
<dbReference type="EC" id="1.3.1.1" evidence="9"/>
<dbReference type="GO" id="GO:0004159">
    <property type="term" value="F:dihydropyrimidine dehydrogenase (NAD+) activity"/>
    <property type="evidence" value="ECO:0007669"/>
    <property type="project" value="UniProtKB-EC"/>
</dbReference>